<dbReference type="HOGENOM" id="CLU_1456566_0_0_1"/>
<dbReference type="InterPro" id="IPR032675">
    <property type="entry name" value="LRR_dom_sf"/>
</dbReference>
<proteinExistence type="predicted"/>
<dbReference type="Pfam" id="PF23598">
    <property type="entry name" value="LRR_14"/>
    <property type="match status" value="1"/>
</dbReference>
<dbReference type="SUPFAM" id="SSF52058">
    <property type="entry name" value="L domain-like"/>
    <property type="match status" value="1"/>
</dbReference>
<dbReference type="AlphaFoldDB" id="A0A0D3GX69"/>
<evidence type="ECO:0000313" key="4">
    <source>
        <dbReference type="Proteomes" id="UP000026960"/>
    </source>
</evidence>
<dbReference type="PaxDb" id="65489-OBART08G05480.1"/>
<dbReference type="eggNOG" id="KOG4658">
    <property type="taxonomic scope" value="Eukaryota"/>
</dbReference>
<dbReference type="Gramene" id="OBART08G05480.1">
    <property type="protein sequence ID" value="OBART08G05480.1"/>
    <property type="gene ID" value="OBART08G05480"/>
</dbReference>
<evidence type="ECO:0000313" key="3">
    <source>
        <dbReference type="EnsemblPlants" id="OBART08G05480.1"/>
    </source>
</evidence>
<sequence>MSSFKLLTVLNLWFIEINKLPSTVTNLRNLRADEMISKSLAKLEQMKSLELFDVDASFAVKMSHLLKLQKLALSGRLARGKLPGWTCFLTSLKQVHLIASGIAQDSLLLLSSLPGLLHLGLNAAYREKEMTFAAGSFPALQTLTLLESSNLGQISRECLAELHELVLDRCTKLADSPKGMENLTRL</sequence>
<name>A0A0D3GX69_9ORYZ</name>
<dbReference type="Proteomes" id="UP000026960">
    <property type="component" value="Chromosome 8"/>
</dbReference>
<protein>
    <recommendedName>
        <fullName evidence="2">Disease resistance R13L4/SHOC-2-like LRR domain-containing protein</fullName>
    </recommendedName>
</protein>
<evidence type="ECO:0000256" key="1">
    <source>
        <dbReference type="ARBA" id="ARBA00022737"/>
    </source>
</evidence>
<dbReference type="STRING" id="65489.A0A0D3GX69"/>
<keyword evidence="1" id="KW-0677">Repeat</keyword>
<reference evidence="3" key="2">
    <citation type="submission" date="2015-03" db="UniProtKB">
        <authorList>
            <consortium name="EnsemblPlants"/>
        </authorList>
    </citation>
    <scope>IDENTIFICATION</scope>
</reference>
<reference evidence="3" key="1">
    <citation type="journal article" date="2009" name="Rice">
        <title>De Novo Next Generation Sequencing of Plant Genomes.</title>
        <authorList>
            <person name="Rounsley S."/>
            <person name="Marri P.R."/>
            <person name="Yu Y."/>
            <person name="He R."/>
            <person name="Sisneros N."/>
            <person name="Goicoechea J.L."/>
            <person name="Lee S.J."/>
            <person name="Angelova A."/>
            <person name="Kudrna D."/>
            <person name="Luo M."/>
            <person name="Affourtit J."/>
            <person name="Desany B."/>
            <person name="Knight J."/>
            <person name="Niazi F."/>
            <person name="Egholm M."/>
            <person name="Wing R.A."/>
        </authorList>
    </citation>
    <scope>NUCLEOTIDE SEQUENCE [LARGE SCALE GENOMIC DNA]</scope>
    <source>
        <strain evidence="3">cv. IRGC 105608</strain>
    </source>
</reference>
<feature type="domain" description="Disease resistance R13L4/SHOC-2-like LRR" evidence="2">
    <location>
        <begin position="33"/>
        <end position="186"/>
    </location>
</feature>
<dbReference type="EnsemblPlants" id="OBART08G05480.1">
    <property type="protein sequence ID" value="OBART08G05480.1"/>
    <property type="gene ID" value="OBART08G05480"/>
</dbReference>
<keyword evidence="4" id="KW-1185">Reference proteome</keyword>
<organism evidence="3">
    <name type="scientific">Oryza barthii</name>
    <dbReference type="NCBI Taxonomy" id="65489"/>
    <lineage>
        <taxon>Eukaryota</taxon>
        <taxon>Viridiplantae</taxon>
        <taxon>Streptophyta</taxon>
        <taxon>Embryophyta</taxon>
        <taxon>Tracheophyta</taxon>
        <taxon>Spermatophyta</taxon>
        <taxon>Magnoliopsida</taxon>
        <taxon>Liliopsida</taxon>
        <taxon>Poales</taxon>
        <taxon>Poaceae</taxon>
        <taxon>BOP clade</taxon>
        <taxon>Oryzoideae</taxon>
        <taxon>Oryzeae</taxon>
        <taxon>Oryzinae</taxon>
        <taxon>Oryza</taxon>
    </lineage>
</organism>
<accession>A0A0D3GX69</accession>
<evidence type="ECO:0000259" key="2">
    <source>
        <dbReference type="Pfam" id="PF23598"/>
    </source>
</evidence>
<dbReference type="Gene3D" id="3.80.10.10">
    <property type="entry name" value="Ribonuclease Inhibitor"/>
    <property type="match status" value="1"/>
</dbReference>
<dbReference type="InterPro" id="IPR055414">
    <property type="entry name" value="LRR_R13L4/SHOC2-like"/>
</dbReference>